<comment type="caution">
    <text evidence="9">The sequence shown here is derived from an EMBL/GenBank/DDBJ whole genome shotgun (WGS) entry which is preliminary data.</text>
</comment>
<feature type="domain" description="Fibronectin type-III" evidence="8">
    <location>
        <begin position="1349"/>
        <end position="1444"/>
    </location>
</feature>
<evidence type="ECO:0000256" key="5">
    <source>
        <dbReference type="ARBA" id="ARBA00023136"/>
    </source>
</evidence>
<dbReference type="Pfam" id="PF00090">
    <property type="entry name" value="TSP_1"/>
    <property type="match status" value="9"/>
</dbReference>
<feature type="domain" description="Fibronectin type-III" evidence="8">
    <location>
        <begin position="1550"/>
        <end position="1655"/>
    </location>
</feature>
<dbReference type="PANTHER" id="PTHR22906">
    <property type="entry name" value="PROPERDIN"/>
    <property type="match status" value="1"/>
</dbReference>
<dbReference type="Pfam" id="PF00041">
    <property type="entry name" value="fn3"/>
    <property type="match status" value="6"/>
</dbReference>
<dbReference type="InterPro" id="IPR013099">
    <property type="entry name" value="K_chnl_dom"/>
</dbReference>
<dbReference type="SMART" id="SM00209">
    <property type="entry name" value="TSP1"/>
    <property type="match status" value="9"/>
</dbReference>
<dbReference type="SUPFAM" id="SSF49265">
    <property type="entry name" value="Fibronectin type III"/>
    <property type="match status" value="3"/>
</dbReference>
<dbReference type="Gene3D" id="2.20.100.10">
    <property type="entry name" value="Thrombospondin type-1 (TSP1) repeat"/>
    <property type="match status" value="9"/>
</dbReference>
<protein>
    <submittedName>
        <fullName evidence="9">Coadhesin</fullName>
    </submittedName>
</protein>
<dbReference type="SMART" id="SM00060">
    <property type="entry name" value="FN3"/>
    <property type="match status" value="6"/>
</dbReference>
<keyword evidence="10" id="KW-1185">Reference proteome</keyword>
<feature type="transmembrane region" description="Helical" evidence="7">
    <location>
        <begin position="1780"/>
        <end position="1805"/>
    </location>
</feature>
<evidence type="ECO:0000256" key="3">
    <source>
        <dbReference type="ARBA" id="ARBA00022737"/>
    </source>
</evidence>
<evidence type="ECO:0000259" key="8">
    <source>
        <dbReference type="PROSITE" id="PS50853"/>
    </source>
</evidence>
<dbReference type="InterPro" id="IPR036116">
    <property type="entry name" value="FN3_sf"/>
</dbReference>
<dbReference type="SUPFAM" id="SSF82895">
    <property type="entry name" value="TSP-1 type 1 repeat"/>
    <property type="match status" value="9"/>
</dbReference>
<feature type="domain" description="Fibronectin type-III" evidence="8">
    <location>
        <begin position="1143"/>
        <end position="1242"/>
    </location>
</feature>
<evidence type="ECO:0000313" key="9">
    <source>
        <dbReference type="EMBL" id="KAK2552534.1"/>
    </source>
</evidence>
<evidence type="ECO:0000256" key="1">
    <source>
        <dbReference type="ARBA" id="ARBA00004167"/>
    </source>
</evidence>
<dbReference type="InterPro" id="IPR003961">
    <property type="entry name" value="FN3_dom"/>
</dbReference>
<dbReference type="FunFam" id="2.20.100.10:FF:000001">
    <property type="entry name" value="semaphorin-5A isoform X1"/>
    <property type="match status" value="6"/>
</dbReference>
<dbReference type="PANTHER" id="PTHR22906:SF21">
    <property type="entry name" value="SEMA DOMAIN-CONTAINING PROTEIN"/>
    <property type="match status" value="1"/>
</dbReference>
<dbReference type="FunFam" id="2.20.100.10:FF:000007">
    <property type="entry name" value="Thrombospondin 1"/>
    <property type="match status" value="1"/>
</dbReference>
<keyword evidence="2 7" id="KW-0812">Transmembrane</keyword>
<reference evidence="9" key="1">
    <citation type="journal article" date="2023" name="G3 (Bethesda)">
        <title>Whole genome assembly and annotation of the endangered Caribbean coral Acropora cervicornis.</title>
        <authorList>
            <person name="Selwyn J.D."/>
            <person name="Vollmer S.V."/>
        </authorList>
    </citation>
    <scope>NUCLEOTIDE SEQUENCE</scope>
    <source>
        <strain evidence="9">K2</strain>
    </source>
</reference>
<dbReference type="SUPFAM" id="SSF81324">
    <property type="entry name" value="Voltage-gated potassium channels"/>
    <property type="match status" value="1"/>
</dbReference>
<dbReference type="InterPro" id="IPR000884">
    <property type="entry name" value="TSP1_rpt"/>
</dbReference>
<feature type="domain" description="Fibronectin type-III" evidence="8">
    <location>
        <begin position="1449"/>
        <end position="1545"/>
    </location>
</feature>
<dbReference type="Gene3D" id="2.60.40.10">
    <property type="entry name" value="Immunoglobulins"/>
    <property type="match status" value="6"/>
</dbReference>
<dbReference type="Gene3D" id="1.10.287.70">
    <property type="match status" value="1"/>
</dbReference>
<dbReference type="Proteomes" id="UP001249851">
    <property type="component" value="Unassembled WGS sequence"/>
</dbReference>
<organism evidence="9 10">
    <name type="scientific">Acropora cervicornis</name>
    <name type="common">Staghorn coral</name>
    <dbReference type="NCBI Taxonomy" id="6130"/>
    <lineage>
        <taxon>Eukaryota</taxon>
        <taxon>Metazoa</taxon>
        <taxon>Cnidaria</taxon>
        <taxon>Anthozoa</taxon>
        <taxon>Hexacorallia</taxon>
        <taxon>Scleractinia</taxon>
        <taxon>Astrocoeniina</taxon>
        <taxon>Acroporidae</taxon>
        <taxon>Acropora</taxon>
    </lineage>
</organism>
<dbReference type="InterPro" id="IPR052065">
    <property type="entry name" value="Compl_asym_regulator"/>
</dbReference>
<evidence type="ECO:0000256" key="4">
    <source>
        <dbReference type="ARBA" id="ARBA00022989"/>
    </source>
</evidence>
<dbReference type="Pfam" id="PF13385">
    <property type="entry name" value="Laminin_G_3"/>
    <property type="match status" value="1"/>
</dbReference>
<keyword evidence="5 7" id="KW-0472">Membrane</keyword>
<gene>
    <name evidence="9" type="ORF">P5673_026385</name>
</gene>
<accession>A0AAD9Q0Z1</accession>
<feature type="domain" description="Fibronectin type-III" evidence="8">
    <location>
        <begin position="1037"/>
        <end position="1138"/>
    </location>
</feature>
<keyword evidence="6" id="KW-1015">Disulfide bond</keyword>
<feature type="transmembrane region" description="Helical" evidence="7">
    <location>
        <begin position="1855"/>
        <end position="1879"/>
    </location>
</feature>
<dbReference type="InterPro" id="IPR036383">
    <property type="entry name" value="TSP1_rpt_sf"/>
</dbReference>
<evidence type="ECO:0000256" key="2">
    <source>
        <dbReference type="ARBA" id="ARBA00022692"/>
    </source>
</evidence>
<evidence type="ECO:0000256" key="7">
    <source>
        <dbReference type="SAM" id="Phobius"/>
    </source>
</evidence>
<dbReference type="SUPFAM" id="SSF49899">
    <property type="entry name" value="Concanavalin A-like lectins/glucanases"/>
    <property type="match status" value="1"/>
</dbReference>
<keyword evidence="4 7" id="KW-1133">Transmembrane helix</keyword>
<evidence type="ECO:0000256" key="6">
    <source>
        <dbReference type="ARBA" id="ARBA00023157"/>
    </source>
</evidence>
<dbReference type="PROSITE" id="PS50092">
    <property type="entry name" value="TSP1"/>
    <property type="match status" value="9"/>
</dbReference>
<feature type="transmembrane region" description="Helical" evidence="7">
    <location>
        <begin position="1750"/>
        <end position="1768"/>
    </location>
</feature>
<dbReference type="CDD" id="cd00063">
    <property type="entry name" value="FN3"/>
    <property type="match status" value="6"/>
</dbReference>
<feature type="transmembrane region" description="Helical" evidence="7">
    <location>
        <begin position="1825"/>
        <end position="1843"/>
    </location>
</feature>
<dbReference type="Gene3D" id="2.60.120.200">
    <property type="match status" value="1"/>
</dbReference>
<proteinExistence type="predicted"/>
<evidence type="ECO:0000313" key="10">
    <source>
        <dbReference type="Proteomes" id="UP001249851"/>
    </source>
</evidence>
<dbReference type="PROSITE" id="PS51257">
    <property type="entry name" value="PROKAR_LIPOPROTEIN"/>
    <property type="match status" value="1"/>
</dbReference>
<dbReference type="FunFam" id="2.60.40.10:FF:000028">
    <property type="entry name" value="Neuronal cell adhesion molecule"/>
    <property type="match status" value="6"/>
</dbReference>
<dbReference type="InterPro" id="IPR013320">
    <property type="entry name" value="ConA-like_dom_sf"/>
</dbReference>
<keyword evidence="3" id="KW-0677">Repeat</keyword>
<dbReference type="EMBL" id="JARQWQ010000086">
    <property type="protein sequence ID" value="KAK2552534.1"/>
    <property type="molecule type" value="Genomic_DNA"/>
</dbReference>
<feature type="domain" description="Fibronectin type-III" evidence="8">
    <location>
        <begin position="1247"/>
        <end position="1344"/>
    </location>
</feature>
<dbReference type="InterPro" id="IPR013783">
    <property type="entry name" value="Ig-like_fold"/>
</dbReference>
<dbReference type="Pfam" id="PF07885">
    <property type="entry name" value="Ion_trans_2"/>
    <property type="match status" value="1"/>
</dbReference>
<dbReference type="PROSITE" id="PS50853">
    <property type="entry name" value="FN3"/>
    <property type="match status" value="6"/>
</dbReference>
<dbReference type="GO" id="GO:0016020">
    <property type="term" value="C:membrane"/>
    <property type="evidence" value="ECO:0007669"/>
    <property type="project" value="UniProtKB-SubCell"/>
</dbReference>
<comment type="subcellular location">
    <subcellularLocation>
        <location evidence="1">Membrane</location>
        <topology evidence="1">Single-pass membrane protein</topology>
    </subcellularLocation>
</comment>
<name>A0AAD9Q0Z1_ACRCE</name>
<reference evidence="9" key="2">
    <citation type="journal article" date="2023" name="Science">
        <title>Genomic signatures of disease resistance in endangered staghorn corals.</title>
        <authorList>
            <person name="Vollmer S.V."/>
            <person name="Selwyn J.D."/>
            <person name="Despard B.A."/>
            <person name="Roesel C.L."/>
        </authorList>
    </citation>
    <scope>NUCLEOTIDE SEQUENCE</scope>
    <source>
        <strain evidence="9">K2</strain>
    </source>
</reference>
<sequence>MGKLLLSFWKYLKDITAETESKMWSLIVAITQACILHAQTEDFLNKALTADSSGRDFLQATEWYKNTVNYWPFEDVSNRISIDYTGPNNGSISGSYRSISGIVGSALALYGNESYVDFGVLSSSCLNKPSTCKTGFTIAFWLKIPDFRENRIVLQLGEHRYSRGFTVLTRKKLTVNVGFSVNTRLRRYVWLQVWNENWNHIALIWNNRTSSLRISINCSTAQVVNTSEPAEPESKDNKASRLILGASHAMTKNIQIMVDEFAIWDQPISENTLCEIIKIHSVNGNYSEWSQFSACSVSCGNGSTKRTRTCTRPPPKDRGKDCSHLGAPEESKPCFLVPCPRNGNFSEWSVFSECSKSCGTGFKKRTRNCSNPDPKHGGRNCTSLGTAVEVRPCNTQPCPINGDYGPWSVFSECTVSCGNGTRTRKRNCTNLQPKHGGRECSSLGSRVDIQPCNVKNCPINGGYTEWTEFSKCTKSCGNGTQRRTRSCSKPEPQYDGANCSSLGRPIEVQKCNTHHCPIDGGYTQWTKFTDCSRTCGPGKKTRWRNCSNPQPRYGGRNCSHLGDPVQVEVCVLRHCPVDGGLTEWTKFSRCTKSCGVGLRNRTRYCTNPQPQHGGKDCSGKQIDFRICNTDLCSIDGGYTEWSQFSECSKTCNAGTRKRTRKCSNPAPKHGGKNCSFLGPAEENRTCNVFPCPVHGNYSSWSSFSACSKSCGNGTSQRHRNCSNPEPKHGGKNCSLLGPSKEINYCNNLPCPIDGNFSAWTIFSVCSKNCGNGTKTRTRNCTNPPPAHGGKNCSDLGPSTEFISCNTHDCSDIVFAVAVNLTSWKWNPSRKNRVIRKIKFGTHVDDAMKPLKCAYVSFQRKLHDNLSFFKNKFAHNLNSACPKTTLNRLKPVAFQQVSKHELRCQNICPDIVGRFFGLKWMQLTKKNLDSRPQLNSGTEVLNDNVLSYTCFKPERRQSLSDCPADCTVDEIMGYDVNYNFSNFVFKKGSVIAEFTVILSHREYQGITKLQDAIYVEGKIYDLQVTPVNLTSQDVPAMAPINVTASNVSSTIILLQWQTIPLNFSNGPILEYRITYIEVEGNDRKVKQKGLWEKIIDGQETMAHVTGLKKFTKYQFRMAGVNKRGVGVDSIPVTASTNQDTPSKPPSAVYVLNKTSTTVQVKWSPIPQNLVHGILLGYHIHLKNVNPAGFGVVSPDIQSVGATSTSFLMQGLLKFTEYTIQVSGYTVKGDGPLSSAVIVRTEEDVPSRPPPNVSAHNLTSTSIQVHWDPIPRRYVHGNLLGYIVSFIATFHGNLRRWNETSVNQSTTTAVITNLRKYTKYMVAVEAFTSKGSGIESKSVPVTTAEDVPDAYPTNVSGFNKSSTSLYVEWQHIPQQNKNGILKGYIITYAPTQDQLSQSITVNSARSSVTLENLKKYTYYNIRVAGFTSKGLGPYPPKVLKLQTSEDVPSRSAISVHARNTSHTSLLVEWNPIPAEYIHGVLLGYRVLFWRSNESNETYETRQTGPDVHSVRLTDLWIYTKYKIRVLGFTLAGKGSKSKEIEVSTDEFIPSQAPINLLALNKTSPTKITVRWNPIPDEFYVHGILRGYRVFYKAIATANEKLDDGVIQTRNVAVNSSTLAVVLENLSAFTRYEIEVLAFTIKGNGVRSNAIRADTCNCHRTIFTNWWINPPYSDIGGSNKSGIITPILNQAVHACCGNCTEHGYSRIDFQRSGTGRRAINSGLLEFKRNIEQTTELHFPVYGTMDQTRFSGNYGFVPFVQSPGIALIIIGDEKGTAAKLLLKSLAFCFPILFLSVALLWVSSLVMWFVETGYNQGHFPQSVLQGSWEAIWWAFASMTTLGYGDRIPRTPLGRLIGLSWILMGLVIITCFQSIMTTLLTARILNKDVMLYGTKVGPALALGFEITGHRDT</sequence>